<dbReference type="RefSeq" id="WP_300990333.1">
    <property type="nucleotide sequence ID" value="NZ_CP129235.1"/>
</dbReference>
<dbReference type="InterPro" id="IPR029057">
    <property type="entry name" value="PRTase-like"/>
</dbReference>
<dbReference type="InterPro" id="IPR000836">
    <property type="entry name" value="PRTase_dom"/>
</dbReference>
<proteinExistence type="predicted"/>
<keyword evidence="4" id="KW-0328">Glycosyltransferase</keyword>
<gene>
    <name evidence="4" type="ORF">QWY13_05735</name>
</gene>
<dbReference type="CDD" id="cd06223">
    <property type="entry name" value="PRTases_typeI"/>
    <property type="match status" value="1"/>
</dbReference>
<dbReference type="Gene3D" id="3.40.50.2020">
    <property type="match status" value="1"/>
</dbReference>
<dbReference type="EMBL" id="JAUJWU010000001">
    <property type="protein sequence ID" value="MDN7244994.1"/>
    <property type="molecule type" value="Genomic_DNA"/>
</dbReference>
<dbReference type="Pfam" id="PF12500">
    <property type="entry name" value="TRSP"/>
    <property type="match status" value="1"/>
</dbReference>
<keyword evidence="1" id="KW-0812">Transmembrane</keyword>
<organism evidence="4 5">
    <name type="scientific">Planococcus shenhongbingii</name>
    <dbReference type="NCBI Taxonomy" id="3058398"/>
    <lineage>
        <taxon>Bacteria</taxon>
        <taxon>Bacillati</taxon>
        <taxon>Bacillota</taxon>
        <taxon>Bacilli</taxon>
        <taxon>Bacillales</taxon>
        <taxon>Caryophanaceae</taxon>
        <taxon>Planococcus</taxon>
    </lineage>
</organism>
<keyword evidence="5" id="KW-1185">Reference proteome</keyword>
<name>A0ABT8NAU0_9BACL</name>
<keyword evidence="1" id="KW-1133">Transmembrane helix</keyword>
<keyword evidence="4" id="KW-0808">Transferase</keyword>
<feature type="transmembrane region" description="Helical" evidence="1">
    <location>
        <begin position="59"/>
        <end position="89"/>
    </location>
</feature>
<protein>
    <submittedName>
        <fullName evidence="4">Phosphoribosyltransferase domain-containing protein</fullName>
    </submittedName>
</protein>
<accession>A0ABT8NAU0</accession>
<evidence type="ECO:0000313" key="4">
    <source>
        <dbReference type="EMBL" id="MDN7244994.1"/>
    </source>
</evidence>
<evidence type="ECO:0000256" key="1">
    <source>
        <dbReference type="SAM" id="Phobius"/>
    </source>
</evidence>
<evidence type="ECO:0000259" key="2">
    <source>
        <dbReference type="Pfam" id="PF12500"/>
    </source>
</evidence>
<evidence type="ECO:0000259" key="3">
    <source>
        <dbReference type="Pfam" id="PF15609"/>
    </source>
</evidence>
<comment type="caution">
    <text evidence="4">The sequence shown here is derived from an EMBL/GenBank/DDBJ whole genome shotgun (WGS) entry which is preliminary data.</text>
</comment>
<dbReference type="InterPro" id="IPR022537">
    <property type="entry name" value="TRSP_dom"/>
</dbReference>
<keyword evidence="1" id="KW-0472">Membrane</keyword>
<dbReference type="PIRSF" id="PIRSF020967">
    <property type="entry name" value="UCP020967"/>
    <property type="match status" value="1"/>
</dbReference>
<dbReference type="InterPro" id="IPR011214">
    <property type="entry name" value="UCP020967"/>
</dbReference>
<dbReference type="SUPFAM" id="SSF53271">
    <property type="entry name" value="PRTase-like"/>
    <property type="match status" value="1"/>
</dbReference>
<evidence type="ECO:0000313" key="5">
    <source>
        <dbReference type="Proteomes" id="UP001172142"/>
    </source>
</evidence>
<reference evidence="4 5" key="1">
    <citation type="submission" date="2023-07" db="EMBL/GenBank/DDBJ databases">
        <title>Novel species in genus Planococcus.</title>
        <authorList>
            <person name="Ning S."/>
        </authorList>
    </citation>
    <scope>NUCLEOTIDE SEQUENCE [LARGE SCALE GENOMIC DNA]</scope>
    <source>
        <strain evidence="4 5">N017</strain>
    </source>
</reference>
<dbReference type="Proteomes" id="UP001172142">
    <property type="component" value="Unassembled WGS sequence"/>
</dbReference>
<dbReference type="GO" id="GO:0016757">
    <property type="term" value="F:glycosyltransferase activity"/>
    <property type="evidence" value="ECO:0007669"/>
    <property type="project" value="UniProtKB-KW"/>
</dbReference>
<sequence length="456" mass="50982">MKTTNRSMSSTILDQPNYQINYKLWQQLDLSIAVDYTYKGLPVESLFSMALRVNKKRQFLFVSPLIAKHLAVSPAIALGTGTLLAYLLMEDAEIDFLSHAEELVQLIKTGEADPENIKEAFAYKTALPKKTIFIGMAETATGLGHAVFQHFEDAAYIHTTRENISGLTPSFVFEEEHSHATSHIVYAPKGMFEEAETIVLIDDEISTGNTFVNLIKALDDQFPGKKYKALSILDWRSEEQQEKFRELAESRKIQVDVLALVKGQFNLHHSESPNEAAIEHLTGSHGVSSLQELAKAQQLSHKSATGQDYLSLTGRFGLTSSEHAEVSRWAEQMVQAVGGAKDGEKPLIIGIGENMYLPIRFAYALSSNALVQTTTRSPIFASTNEDYPIKEKVKFLLPDSEGVDQFLYNLKELDINKIYLIAESVVDESAWQPLLAYLEEKASVEWISLTTAKRRD</sequence>
<feature type="domain" description="TRSP" evidence="2">
    <location>
        <begin position="313"/>
        <end position="437"/>
    </location>
</feature>
<dbReference type="Pfam" id="PF15609">
    <property type="entry name" value="PRTase_2"/>
    <property type="match status" value="1"/>
</dbReference>
<dbReference type="InterPro" id="IPR041688">
    <property type="entry name" value="PRTase_2"/>
</dbReference>
<feature type="domain" description="Orotate phosphoribosyltransferase-like" evidence="3">
    <location>
        <begin position="46"/>
        <end position="264"/>
    </location>
</feature>